<evidence type="ECO:0000256" key="1">
    <source>
        <dbReference type="SAM" id="MobiDB-lite"/>
    </source>
</evidence>
<accession>A0A6J4NYR3</accession>
<organism evidence="2">
    <name type="scientific">uncultured Rubrobacteraceae bacterium</name>
    <dbReference type="NCBI Taxonomy" id="349277"/>
    <lineage>
        <taxon>Bacteria</taxon>
        <taxon>Bacillati</taxon>
        <taxon>Actinomycetota</taxon>
        <taxon>Rubrobacteria</taxon>
        <taxon>Rubrobacterales</taxon>
        <taxon>Rubrobacteraceae</taxon>
        <taxon>environmental samples</taxon>
    </lineage>
</organism>
<reference evidence="2" key="1">
    <citation type="submission" date="2020-02" db="EMBL/GenBank/DDBJ databases">
        <authorList>
            <person name="Meier V. D."/>
        </authorList>
    </citation>
    <scope>NUCLEOTIDE SEQUENCE</scope>
    <source>
        <strain evidence="2">AVDCRST_MAG01</strain>
    </source>
</reference>
<feature type="region of interest" description="Disordered" evidence="1">
    <location>
        <begin position="42"/>
        <end position="81"/>
    </location>
</feature>
<evidence type="ECO:0000313" key="2">
    <source>
        <dbReference type="EMBL" id="CAA9395541.1"/>
    </source>
</evidence>
<proteinExistence type="predicted"/>
<dbReference type="PANTHER" id="PTHR47197:SF3">
    <property type="entry name" value="DIHYDRO-HEME D1 DEHYDROGENASE"/>
    <property type="match status" value="1"/>
</dbReference>
<dbReference type="EMBL" id="CADCUW010000117">
    <property type="protein sequence ID" value="CAA9395541.1"/>
    <property type="molecule type" value="Genomic_DNA"/>
</dbReference>
<dbReference type="InterPro" id="IPR011045">
    <property type="entry name" value="N2O_reductase_N"/>
</dbReference>
<feature type="compositionally biased region" description="Pro residues" evidence="1">
    <location>
        <begin position="52"/>
        <end position="63"/>
    </location>
</feature>
<dbReference type="PANTHER" id="PTHR47197">
    <property type="entry name" value="PROTEIN NIRF"/>
    <property type="match status" value="1"/>
</dbReference>
<name>A0A6J4NYR3_9ACTN</name>
<dbReference type="Gene3D" id="2.130.10.10">
    <property type="entry name" value="YVTN repeat-like/Quinoprotein amine dehydrogenase"/>
    <property type="match status" value="2"/>
</dbReference>
<protein>
    <submittedName>
        <fullName evidence="2">Uncharacterized protein</fullName>
    </submittedName>
</protein>
<dbReference type="InterPro" id="IPR051200">
    <property type="entry name" value="Host-pathogen_enzymatic-act"/>
</dbReference>
<gene>
    <name evidence="2" type="ORF">AVDCRST_MAG01-01-775</name>
</gene>
<dbReference type="SUPFAM" id="SSF50974">
    <property type="entry name" value="Nitrous oxide reductase, N-terminal domain"/>
    <property type="match status" value="1"/>
</dbReference>
<sequence length="359" mass="37253">MTFWPVSAASERQPLTQPSFRRALVLFPLAAVLLLLAGCGPGGEAAQKKPPPEPPPAPEPAEAPPLEEEPAGRVVGVGPAPEGIVADSETGLVAVALRNPNELALVDGGSGETVRRVGLPESARHLGLAGPGGPVLVPAEGSDSFVRVGLPGGEILGETPVGDFPHNAAALPDGRIFVVNEKASTASMVEDGREVETVETDLKPGGVAVTEGGLVGVIAVQGLTLEVFEADTLDSVGRVDAGEGPTHVKAGTGNRFYVTDTRGDAVFVYGARPEPEQLDRVPLPGSPYGIAVDPGRGHLWVTLTARQQLVQFDLEGDSLREITRYPTVRQANTVAVDPASGRVFVTGKTDGQLQILDPR</sequence>
<dbReference type="InterPro" id="IPR015943">
    <property type="entry name" value="WD40/YVTN_repeat-like_dom_sf"/>
</dbReference>
<dbReference type="AlphaFoldDB" id="A0A6J4NYR3"/>